<gene>
    <name evidence="1" type="ORF">SDC9_204097</name>
</gene>
<reference evidence="1" key="1">
    <citation type="submission" date="2019-08" db="EMBL/GenBank/DDBJ databases">
        <authorList>
            <person name="Kucharzyk K."/>
            <person name="Murdoch R.W."/>
            <person name="Higgins S."/>
            <person name="Loffler F."/>
        </authorList>
    </citation>
    <scope>NUCLEOTIDE SEQUENCE</scope>
</reference>
<dbReference type="EMBL" id="VSSQ01126700">
    <property type="protein sequence ID" value="MPN56409.1"/>
    <property type="molecule type" value="Genomic_DNA"/>
</dbReference>
<organism evidence="1">
    <name type="scientific">bioreactor metagenome</name>
    <dbReference type="NCBI Taxonomy" id="1076179"/>
    <lineage>
        <taxon>unclassified sequences</taxon>
        <taxon>metagenomes</taxon>
        <taxon>ecological metagenomes</taxon>
    </lineage>
</organism>
<evidence type="ECO:0000313" key="1">
    <source>
        <dbReference type="EMBL" id="MPN56409.1"/>
    </source>
</evidence>
<name>A0A645J123_9ZZZZ</name>
<sequence length="121" mass="13651">MGYNYTNPLYIGNNWTREVLRAWKQPGDITDIPRIQKNLTHTLNDRALVDASYFAIKNIAVGYTFKLKNAGIESIRLFGQGDNIALFSVRQGLNPQYNFSGSTDFAYTPNRVISGGINIKF</sequence>
<proteinExistence type="predicted"/>
<accession>A0A645J123</accession>
<evidence type="ECO:0008006" key="2">
    <source>
        <dbReference type="Google" id="ProtNLM"/>
    </source>
</evidence>
<protein>
    <recommendedName>
        <fullName evidence="2">TonB-dependent receptor SusC</fullName>
    </recommendedName>
</protein>
<dbReference type="AlphaFoldDB" id="A0A645J123"/>
<comment type="caution">
    <text evidence="1">The sequence shown here is derived from an EMBL/GenBank/DDBJ whole genome shotgun (WGS) entry which is preliminary data.</text>
</comment>